<name>A0ACC2PL20_9HYME</name>
<dbReference type="EMBL" id="CM056741">
    <property type="protein sequence ID" value="KAJ8684152.1"/>
    <property type="molecule type" value="Genomic_DNA"/>
</dbReference>
<keyword evidence="2" id="KW-1185">Reference proteome</keyword>
<dbReference type="Proteomes" id="UP001239111">
    <property type="component" value="Chromosome 1"/>
</dbReference>
<evidence type="ECO:0000313" key="2">
    <source>
        <dbReference type="Proteomes" id="UP001239111"/>
    </source>
</evidence>
<organism evidence="1 2">
    <name type="scientific">Eretmocerus hayati</name>
    <dbReference type="NCBI Taxonomy" id="131215"/>
    <lineage>
        <taxon>Eukaryota</taxon>
        <taxon>Metazoa</taxon>
        <taxon>Ecdysozoa</taxon>
        <taxon>Arthropoda</taxon>
        <taxon>Hexapoda</taxon>
        <taxon>Insecta</taxon>
        <taxon>Pterygota</taxon>
        <taxon>Neoptera</taxon>
        <taxon>Endopterygota</taxon>
        <taxon>Hymenoptera</taxon>
        <taxon>Apocrita</taxon>
        <taxon>Proctotrupomorpha</taxon>
        <taxon>Chalcidoidea</taxon>
        <taxon>Aphelinidae</taxon>
        <taxon>Aphelininae</taxon>
        <taxon>Eretmocerus</taxon>
    </lineage>
</organism>
<comment type="caution">
    <text evidence="1">The sequence shown here is derived from an EMBL/GenBank/DDBJ whole genome shotgun (WGS) entry which is preliminary data.</text>
</comment>
<proteinExistence type="predicted"/>
<sequence>MSPRPIRSCTLNSNVKQSNGTASKKLKVDSESFSEEEVSEDSYQCSSEDEEESSGDLSSESEIYNNPRRAKSNNTLKTPSKATDASHDPPETPSKSFSRLSIKCLTPSMHTRTVNISKPSTPLQEARSKLHVSAVPKSLPCREEQFNEIYKFLHGRLSDGSGGCIYVSGVPGTGKTATVNEVIRCLRKQVAKGELKEFQFVDINGMKLSEPKQSYVQIWKQIEGESKSWEESLRLLQKRFSKPTAKQGMTLMLVDELDLLCNKRQDVVYNLLDWPTKTNAKLVVVTIANTMDLPERILMGKVSSRMGLTRLTFPPYNHKQLEQIVISRLKGHDAFSGGSVELVARKVAAVSGDARRALDICRRATEVAERNERELVSMMDVKLALDEMIASPKIQAIRHCSEAEKMFLQAVCVEVNRTGVEEVIFKNVYYQMKPMCLMEGQEVPNSSEVLAICGRLVSYRLLTCDNPRRDILQKILLNVSTDDVHFALQNTKF</sequence>
<accession>A0ACC2PL20</accession>
<gene>
    <name evidence="1" type="ORF">QAD02_019944</name>
</gene>
<protein>
    <submittedName>
        <fullName evidence="1">Uncharacterized protein</fullName>
    </submittedName>
</protein>
<evidence type="ECO:0000313" key="1">
    <source>
        <dbReference type="EMBL" id="KAJ8684152.1"/>
    </source>
</evidence>
<reference evidence="1" key="1">
    <citation type="submission" date="2023-04" db="EMBL/GenBank/DDBJ databases">
        <title>A chromosome-level genome assembly of the parasitoid wasp Eretmocerus hayati.</title>
        <authorList>
            <person name="Zhong Y."/>
            <person name="Liu S."/>
            <person name="Liu Y."/>
        </authorList>
    </citation>
    <scope>NUCLEOTIDE SEQUENCE</scope>
    <source>
        <strain evidence="1">ZJU_SS_LIU_2023</strain>
    </source>
</reference>